<dbReference type="Pfam" id="PF25954">
    <property type="entry name" value="Beta-barrel_RND_2"/>
    <property type="match status" value="1"/>
</dbReference>
<comment type="caution">
    <text evidence="8">The sequence shown here is derived from an EMBL/GenBank/DDBJ whole genome shotgun (WGS) entry which is preliminary data.</text>
</comment>
<feature type="domain" description="CusB-like beta-barrel" evidence="5">
    <location>
        <begin position="225"/>
        <end position="288"/>
    </location>
</feature>
<dbReference type="Gene3D" id="2.40.420.20">
    <property type="match status" value="1"/>
</dbReference>
<dbReference type="Gene3D" id="2.40.30.170">
    <property type="match status" value="1"/>
</dbReference>
<dbReference type="PROSITE" id="PS51257">
    <property type="entry name" value="PROKAR_LIPOPROTEIN"/>
    <property type="match status" value="1"/>
</dbReference>
<evidence type="ECO:0000256" key="3">
    <source>
        <dbReference type="SAM" id="MobiDB-lite"/>
    </source>
</evidence>
<accession>A0ABV7EXZ2</accession>
<protein>
    <submittedName>
        <fullName evidence="8">Efflux RND transporter periplasmic adaptor subunit</fullName>
    </submittedName>
</protein>
<dbReference type="NCBIfam" id="TIGR01730">
    <property type="entry name" value="RND_mfp"/>
    <property type="match status" value="1"/>
</dbReference>
<feature type="domain" description="CzcB-like barrel-sandwich hybrid" evidence="6">
    <location>
        <begin position="71"/>
        <end position="210"/>
    </location>
</feature>
<organism evidence="8 9">
    <name type="scientific">Undibacterium arcticum</name>
    <dbReference type="NCBI Taxonomy" id="1762892"/>
    <lineage>
        <taxon>Bacteria</taxon>
        <taxon>Pseudomonadati</taxon>
        <taxon>Pseudomonadota</taxon>
        <taxon>Betaproteobacteria</taxon>
        <taxon>Burkholderiales</taxon>
        <taxon>Oxalobacteraceae</taxon>
        <taxon>Undibacterium</taxon>
    </lineage>
</organism>
<evidence type="ECO:0000259" key="5">
    <source>
        <dbReference type="Pfam" id="PF25954"/>
    </source>
</evidence>
<evidence type="ECO:0000256" key="1">
    <source>
        <dbReference type="ARBA" id="ARBA00009477"/>
    </source>
</evidence>
<keyword evidence="9" id="KW-1185">Reference proteome</keyword>
<dbReference type="Proteomes" id="UP001595530">
    <property type="component" value="Unassembled WGS sequence"/>
</dbReference>
<dbReference type="SUPFAM" id="SSF111369">
    <property type="entry name" value="HlyD-like secretion proteins"/>
    <property type="match status" value="1"/>
</dbReference>
<feature type="signal peptide" evidence="4">
    <location>
        <begin position="1"/>
        <end position="19"/>
    </location>
</feature>
<dbReference type="InterPro" id="IPR058647">
    <property type="entry name" value="BSH_CzcB-like"/>
</dbReference>
<dbReference type="PANTHER" id="PTHR30469">
    <property type="entry name" value="MULTIDRUG RESISTANCE PROTEIN MDTA"/>
    <property type="match status" value="1"/>
</dbReference>
<dbReference type="InterPro" id="IPR058792">
    <property type="entry name" value="Beta-barrel_RND_2"/>
</dbReference>
<feature type="region of interest" description="Disordered" evidence="3">
    <location>
        <begin position="349"/>
        <end position="369"/>
    </location>
</feature>
<dbReference type="PANTHER" id="PTHR30469:SF15">
    <property type="entry name" value="HLYD FAMILY OF SECRETION PROTEINS"/>
    <property type="match status" value="1"/>
</dbReference>
<feature type="coiled-coil region" evidence="2">
    <location>
        <begin position="110"/>
        <end position="182"/>
    </location>
</feature>
<dbReference type="EMBL" id="JBHRTP010000006">
    <property type="protein sequence ID" value="MFC3106768.1"/>
    <property type="molecule type" value="Genomic_DNA"/>
</dbReference>
<keyword evidence="2" id="KW-0175">Coiled coil</keyword>
<dbReference type="InterPro" id="IPR058637">
    <property type="entry name" value="YknX-like_C"/>
</dbReference>
<evidence type="ECO:0000256" key="4">
    <source>
        <dbReference type="SAM" id="SignalP"/>
    </source>
</evidence>
<evidence type="ECO:0000313" key="9">
    <source>
        <dbReference type="Proteomes" id="UP001595530"/>
    </source>
</evidence>
<keyword evidence="4" id="KW-0732">Signal</keyword>
<proteinExistence type="inferred from homology"/>
<gene>
    <name evidence="8" type="ORF">ACFOFO_02125</name>
</gene>
<evidence type="ECO:0000259" key="6">
    <source>
        <dbReference type="Pfam" id="PF25973"/>
    </source>
</evidence>
<evidence type="ECO:0000259" key="7">
    <source>
        <dbReference type="Pfam" id="PF25989"/>
    </source>
</evidence>
<dbReference type="InterPro" id="IPR006143">
    <property type="entry name" value="RND_pump_MFP"/>
</dbReference>
<dbReference type="Gene3D" id="2.40.50.100">
    <property type="match status" value="1"/>
</dbReference>
<feature type="domain" description="YknX-like C-terminal permuted SH3-like" evidence="7">
    <location>
        <begin position="296"/>
        <end position="364"/>
    </location>
</feature>
<dbReference type="Pfam" id="PF25989">
    <property type="entry name" value="YknX_C"/>
    <property type="match status" value="1"/>
</dbReference>
<reference evidence="9" key="1">
    <citation type="journal article" date="2019" name="Int. J. Syst. Evol. Microbiol.">
        <title>The Global Catalogue of Microorganisms (GCM) 10K type strain sequencing project: providing services to taxonomists for standard genome sequencing and annotation.</title>
        <authorList>
            <consortium name="The Broad Institute Genomics Platform"/>
            <consortium name="The Broad Institute Genome Sequencing Center for Infectious Disease"/>
            <person name="Wu L."/>
            <person name="Ma J."/>
        </authorList>
    </citation>
    <scope>NUCLEOTIDE SEQUENCE [LARGE SCALE GENOMIC DNA]</scope>
    <source>
        <strain evidence="9">KCTC 42986</strain>
    </source>
</reference>
<dbReference type="Gene3D" id="1.10.287.470">
    <property type="entry name" value="Helix hairpin bin"/>
    <property type="match status" value="1"/>
</dbReference>
<evidence type="ECO:0000313" key="8">
    <source>
        <dbReference type="EMBL" id="MFC3106768.1"/>
    </source>
</evidence>
<sequence length="396" mass="41422">MLRQTLLAVAVMLSLAACSKGLKSADGVDKNARASASAKLLIAAEDLLTVRTNALGSGPVITGSVQPERRADLRAEVSSVVLQVLKENGESVQKGDVLVRLDDTSIRDSLASAQEGVRASAQALDQAERQLQRLKTLRNSGMASIQQLDDAETRRNNAQSDLSAAKTRAVQARQQLQRTEVRAPFAGVVSERKVSAGDTAQIGKELVKVIDPTSMRFEGLVSADKISSVKIGQAVNFRVNGYAQQEFSGKVKRVDPAANATTRQVEVLVGFADGNQPGVSGLYAEGRIEAGSTPTLMIPDAALVRNGDKTFAWRVAGGTVQKISLVLGERDQRRGDYVVRSGLAEGDQVLRNPGSSLKDGQKVEAANGAAPAPAAAPAAATVTAAASGTATATAEK</sequence>
<evidence type="ECO:0000256" key="2">
    <source>
        <dbReference type="SAM" id="Coils"/>
    </source>
</evidence>
<feature type="chain" id="PRO_5047420395" evidence="4">
    <location>
        <begin position="20"/>
        <end position="396"/>
    </location>
</feature>
<name>A0ABV7EXZ2_9BURK</name>
<comment type="similarity">
    <text evidence="1">Belongs to the membrane fusion protein (MFP) (TC 8.A.1) family.</text>
</comment>
<dbReference type="RefSeq" id="WP_390322916.1">
    <property type="nucleotide sequence ID" value="NZ_JBHRTP010000006.1"/>
</dbReference>
<dbReference type="Pfam" id="PF25973">
    <property type="entry name" value="BSH_CzcB"/>
    <property type="match status" value="1"/>
</dbReference>